<evidence type="ECO:0000313" key="3">
    <source>
        <dbReference type="Proteomes" id="UP000584670"/>
    </source>
</evidence>
<proteinExistence type="predicted"/>
<keyword evidence="1" id="KW-0812">Transmembrane</keyword>
<dbReference type="Proteomes" id="UP000584670">
    <property type="component" value="Unassembled WGS sequence"/>
</dbReference>
<gene>
    <name evidence="2" type="ORF">H4N64_40010</name>
</gene>
<dbReference type="AlphaFoldDB" id="A0A7X1JC82"/>
<protein>
    <submittedName>
        <fullName evidence="2">Uncharacterized protein</fullName>
    </submittedName>
</protein>
<feature type="transmembrane region" description="Helical" evidence="1">
    <location>
        <begin position="32"/>
        <end position="54"/>
    </location>
</feature>
<accession>A0A7X1JC82</accession>
<name>A0A7X1JC82_9ACTN</name>
<keyword evidence="3" id="KW-1185">Reference proteome</keyword>
<keyword evidence="1" id="KW-1133">Transmembrane helix</keyword>
<reference evidence="2 3" key="1">
    <citation type="submission" date="2020-08" db="EMBL/GenBank/DDBJ databases">
        <title>Streptomyces sp. PSKA01 genome sequencing and assembly.</title>
        <authorList>
            <person name="Mandal S."/>
            <person name="Maiti P.K."/>
            <person name="Das P."/>
        </authorList>
    </citation>
    <scope>NUCLEOTIDE SEQUENCE [LARGE SCALE GENOMIC DNA]</scope>
    <source>
        <strain evidence="2 3">PSKA01</strain>
    </source>
</reference>
<dbReference type="EMBL" id="JACMSF010000083">
    <property type="protein sequence ID" value="MBC2907594.1"/>
    <property type="molecule type" value="Genomic_DNA"/>
</dbReference>
<sequence length="58" mass="6481">MTKALIKVACAFLIIVGAFASVYLLYYMVVGMLTWILGIFVIPAAAFALLWLIIKMRK</sequence>
<evidence type="ECO:0000256" key="1">
    <source>
        <dbReference type="SAM" id="Phobius"/>
    </source>
</evidence>
<comment type="caution">
    <text evidence="2">The sequence shown here is derived from an EMBL/GenBank/DDBJ whole genome shotgun (WGS) entry which is preliminary data.</text>
</comment>
<feature type="transmembrane region" description="Helical" evidence="1">
    <location>
        <begin position="5"/>
        <end position="26"/>
    </location>
</feature>
<keyword evidence="1" id="KW-0472">Membrane</keyword>
<dbReference type="RefSeq" id="WP_186287541.1">
    <property type="nucleotide sequence ID" value="NZ_JACMSF010000083.1"/>
</dbReference>
<evidence type="ECO:0000313" key="2">
    <source>
        <dbReference type="EMBL" id="MBC2907594.1"/>
    </source>
</evidence>
<organism evidence="2 3">
    <name type="scientific">Streptomyces cupreus</name>
    <dbReference type="NCBI Taxonomy" id="2759956"/>
    <lineage>
        <taxon>Bacteria</taxon>
        <taxon>Bacillati</taxon>
        <taxon>Actinomycetota</taxon>
        <taxon>Actinomycetes</taxon>
        <taxon>Kitasatosporales</taxon>
        <taxon>Streptomycetaceae</taxon>
        <taxon>Streptomyces</taxon>
    </lineage>
</organism>